<dbReference type="InterPro" id="IPR015854">
    <property type="entry name" value="ABC_transpr_LolD-like"/>
</dbReference>
<dbReference type="Pfam" id="PF00005">
    <property type="entry name" value="ABC_tran"/>
    <property type="match status" value="1"/>
</dbReference>
<dbReference type="InterPro" id="IPR017871">
    <property type="entry name" value="ABC_transporter-like_CS"/>
</dbReference>
<keyword evidence="2" id="KW-0813">Transport</keyword>
<dbReference type="SUPFAM" id="SSF52540">
    <property type="entry name" value="P-loop containing nucleoside triphosphate hydrolases"/>
    <property type="match status" value="1"/>
</dbReference>
<evidence type="ECO:0000259" key="6">
    <source>
        <dbReference type="PROSITE" id="PS50893"/>
    </source>
</evidence>
<dbReference type="PROSITE" id="PS00211">
    <property type="entry name" value="ABC_TRANSPORTER_1"/>
    <property type="match status" value="1"/>
</dbReference>
<dbReference type="Gene3D" id="3.40.50.300">
    <property type="entry name" value="P-loop containing nucleotide triphosphate hydrolases"/>
    <property type="match status" value="1"/>
</dbReference>
<dbReference type="InterPro" id="IPR017911">
    <property type="entry name" value="MacB-like_ATP-bd"/>
</dbReference>
<sequence length="257" mass="27308">MAARSRHLSPISGKAGYDAALVLMSLLVELSNVGRDFDGGRIVAVDGVSLAIEDDETVAIVGRSGSGKSTILNLVCGLDRPTRGEVRFEGRAINGRAAWAAVRASRIGIVFQNFFLLQSLSARENIEVALLGNLGGTRQRRVRALELLAHFGLAERATLRPAELSGGERQRLAIARALANRPKLLVADEPTGSLDVQTSQSVMSIIGNAHREFGTAVIVVTHDEDVAALCGRRVEVSDGRIRSDSRAMPAPAPSANP</sequence>
<keyword evidence="3" id="KW-0547">Nucleotide-binding</keyword>
<dbReference type="GO" id="GO:0022857">
    <property type="term" value="F:transmembrane transporter activity"/>
    <property type="evidence" value="ECO:0007669"/>
    <property type="project" value="TreeGrafter"/>
</dbReference>
<evidence type="ECO:0000256" key="3">
    <source>
        <dbReference type="ARBA" id="ARBA00022741"/>
    </source>
</evidence>
<proteinExistence type="inferred from homology"/>
<organism evidence="7 8">
    <name type="scientific">Mesorhizobium loti R88b</name>
    <dbReference type="NCBI Taxonomy" id="935548"/>
    <lineage>
        <taxon>Bacteria</taxon>
        <taxon>Pseudomonadati</taxon>
        <taxon>Pseudomonadota</taxon>
        <taxon>Alphaproteobacteria</taxon>
        <taxon>Hyphomicrobiales</taxon>
        <taxon>Phyllobacteriaceae</taxon>
        <taxon>Mesorhizobium</taxon>
    </lineage>
</organism>
<dbReference type="InterPro" id="IPR003439">
    <property type="entry name" value="ABC_transporter-like_ATP-bd"/>
</dbReference>
<dbReference type="EMBL" id="CP033367">
    <property type="protein sequence ID" value="QKD02550.1"/>
    <property type="molecule type" value="Genomic_DNA"/>
</dbReference>
<evidence type="ECO:0000256" key="1">
    <source>
        <dbReference type="ARBA" id="ARBA00005417"/>
    </source>
</evidence>
<dbReference type="PANTHER" id="PTHR24220:SF689">
    <property type="entry name" value="LIPOPROTEIN-RELEASING SYSTEM ATP-BINDING PROTEIN LOLD"/>
    <property type="match status" value="1"/>
</dbReference>
<dbReference type="GO" id="GO:0005524">
    <property type="term" value="F:ATP binding"/>
    <property type="evidence" value="ECO:0007669"/>
    <property type="project" value="UniProtKB-KW"/>
</dbReference>
<evidence type="ECO:0000313" key="8">
    <source>
        <dbReference type="Proteomes" id="UP000503017"/>
    </source>
</evidence>
<evidence type="ECO:0000256" key="5">
    <source>
        <dbReference type="ARBA" id="ARBA00022967"/>
    </source>
</evidence>
<name>A0A6M7WFD6_RHILI</name>
<keyword evidence="5" id="KW-1278">Translocase</keyword>
<gene>
    <name evidence="7" type="ORF">EB235_14440</name>
</gene>
<dbReference type="AlphaFoldDB" id="A0A6M7WFD6"/>
<dbReference type="InterPro" id="IPR003593">
    <property type="entry name" value="AAA+_ATPase"/>
</dbReference>
<keyword evidence="4 7" id="KW-0067">ATP-binding</keyword>
<dbReference type="PANTHER" id="PTHR24220">
    <property type="entry name" value="IMPORT ATP-BINDING PROTEIN"/>
    <property type="match status" value="1"/>
</dbReference>
<dbReference type="InterPro" id="IPR027417">
    <property type="entry name" value="P-loop_NTPase"/>
</dbReference>
<dbReference type="GO" id="GO:0005886">
    <property type="term" value="C:plasma membrane"/>
    <property type="evidence" value="ECO:0007669"/>
    <property type="project" value="TreeGrafter"/>
</dbReference>
<evidence type="ECO:0000256" key="4">
    <source>
        <dbReference type="ARBA" id="ARBA00022840"/>
    </source>
</evidence>
<dbReference type="PROSITE" id="PS50893">
    <property type="entry name" value="ABC_TRANSPORTER_2"/>
    <property type="match status" value="1"/>
</dbReference>
<reference evidence="7 8" key="1">
    <citation type="submission" date="2018-10" db="EMBL/GenBank/DDBJ databases">
        <authorList>
            <person name="Perry B.J."/>
            <person name="Sullivan J.T."/>
            <person name="Murphy R.J.T."/>
            <person name="Ramsay J.P."/>
            <person name="Ronson C.W."/>
        </authorList>
    </citation>
    <scope>NUCLEOTIDE SEQUENCE [LARGE SCALE GENOMIC DNA]</scope>
    <source>
        <strain evidence="7 8">R88b</strain>
    </source>
</reference>
<evidence type="ECO:0000313" key="7">
    <source>
        <dbReference type="EMBL" id="QKD02550.1"/>
    </source>
</evidence>
<feature type="domain" description="ABC transporter" evidence="6">
    <location>
        <begin position="28"/>
        <end position="257"/>
    </location>
</feature>
<dbReference type="CDD" id="cd03255">
    <property type="entry name" value="ABC_MJ0796_LolCDE_FtsE"/>
    <property type="match status" value="1"/>
</dbReference>
<evidence type="ECO:0000256" key="2">
    <source>
        <dbReference type="ARBA" id="ARBA00022448"/>
    </source>
</evidence>
<dbReference type="SMART" id="SM00382">
    <property type="entry name" value="AAA"/>
    <property type="match status" value="1"/>
</dbReference>
<dbReference type="Proteomes" id="UP000503017">
    <property type="component" value="Chromosome"/>
</dbReference>
<accession>A0A6M7WFD6</accession>
<protein>
    <submittedName>
        <fullName evidence="7">ABC transporter ATP-binding protein</fullName>
    </submittedName>
</protein>
<dbReference type="GO" id="GO:0016887">
    <property type="term" value="F:ATP hydrolysis activity"/>
    <property type="evidence" value="ECO:0007669"/>
    <property type="project" value="InterPro"/>
</dbReference>
<comment type="similarity">
    <text evidence="1">Belongs to the ABC transporter superfamily.</text>
</comment>